<evidence type="ECO:0000259" key="2">
    <source>
        <dbReference type="Pfam" id="PF00534"/>
    </source>
</evidence>
<organism evidence="4 5">
    <name type="scientific">Porphyromonas crevioricanis</name>
    <dbReference type="NCBI Taxonomy" id="393921"/>
    <lineage>
        <taxon>Bacteria</taxon>
        <taxon>Pseudomonadati</taxon>
        <taxon>Bacteroidota</taxon>
        <taxon>Bacteroidia</taxon>
        <taxon>Bacteroidales</taxon>
        <taxon>Porphyromonadaceae</taxon>
        <taxon>Porphyromonas</taxon>
    </lineage>
</organism>
<protein>
    <submittedName>
        <fullName evidence="4">Mannosylfructose-phosphate synthase</fullName>
        <ecNumber evidence="4">2.4.1.246</ecNumber>
    </submittedName>
</protein>
<dbReference type="PANTHER" id="PTHR46401:SF2">
    <property type="entry name" value="GLYCOSYLTRANSFERASE WBBK-RELATED"/>
    <property type="match status" value="1"/>
</dbReference>
<name>A0A0A2FQ10_9PORP</name>
<dbReference type="GO" id="GO:0009103">
    <property type="term" value="P:lipopolysaccharide biosynthetic process"/>
    <property type="evidence" value="ECO:0007669"/>
    <property type="project" value="TreeGrafter"/>
</dbReference>
<feature type="domain" description="Glycosyltransferase subfamily 4-like N-terminal" evidence="3">
    <location>
        <begin position="16"/>
        <end position="178"/>
    </location>
</feature>
<dbReference type="CDD" id="cd03809">
    <property type="entry name" value="GT4_MtfB-like"/>
    <property type="match status" value="1"/>
</dbReference>
<evidence type="ECO:0000259" key="3">
    <source>
        <dbReference type="Pfam" id="PF13439"/>
    </source>
</evidence>
<dbReference type="eggNOG" id="COG0438">
    <property type="taxonomic scope" value="Bacteria"/>
</dbReference>
<evidence type="ECO:0000313" key="4">
    <source>
        <dbReference type="EMBL" id="SQH72763.1"/>
    </source>
</evidence>
<accession>A0A0A2FQ10</accession>
<dbReference type="SUPFAM" id="SSF53756">
    <property type="entry name" value="UDP-Glycosyltransferase/glycogen phosphorylase"/>
    <property type="match status" value="1"/>
</dbReference>
<dbReference type="PANTHER" id="PTHR46401">
    <property type="entry name" value="GLYCOSYLTRANSFERASE WBBK-RELATED"/>
    <property type="match status" value="1"/>
</dbReference>
<feature type="domain" description="Glycosyl transferase family 1" evidence="2">
    <location>
        <begin position="198"/>
        <end position="351"/>
    </location>
</feature>
<dbReference type="GO" id="GO:0103011">
    <property type="term" value="F:mannosylfructose-phosphate synthase activity"/>
    <property type="evidence" value="ECO:0007669"/>
    <property type="project" value="UniProtKB-EC"/>
</dbReference>
<dbReference type="KEGG" id="pcre:NCTC12858_00592"/>
<dbReference type="InterPro" id="IPR028098">
    <property type="entry name" value="Glyco_trans_4-like_N"/>
</dbReference>
<dbReference type="Pfam" id="PF13439">
    <property type="entry name" value="Glyco_transf_4"/>
    <property type="match status" value="1"/>
</dbReference>
<keyword evidence="5" id="KW-1185">Reference proteome</keyword>
<evidence type="ECO:0000256" key="1">
    <source>
        <dbReference type="ARBA" id="ARBA00022679"/>
    </source>
</evidence>
<reference evidence="4 5" key="1">
    <citation type="submission" date="2018-06" db="EMBL/GenBank/DDBJ databases">
        <authorList>
            <consortium name="Pathogen Informatics"/>
            <person name="Doyle S."/>
        </authorList>
    </citation>
    <scope>NUCLEOTIDE SEQUENCE [LARGE SCALE GENOMIC DNA]</scope>
    <source>
        <strain evidence="4 5">NCTC12858</strain>
    </source>
</reference>
<dbReference type="AlphaFoldDB" id="A0A0A2FQ10"/>
<dbReference type="STRING" id="393921.HQ45_06010"/>
<dbReference type="Proteomes" id="UP000249300">
    <property type="component" value="Chromosome 1"/>
</dbReference>
<gene>
    <name evidence="4" type="primary">mfpsA</name>
    <name evidence="4" type="ORF">NCTC12858_00592</name>
</gene>
<evidence type="ECO:0000313" key="5">
    <source>
        <dbReference type="Proteomes" id="UP000249300"/>
    </source>
</evidence>
<keyword evidence="4" id="KW-0328">Glycosyltransferase</keyword>
<dbReference type="RefSeq" id="WP_023937873.1">
    <property type="nucleotide sequence ID" value="NZ_FUXH01000002.1"/>
</dbReference>
<dbReference type="Gene3D" id="3.40.50.2000">
    <property type="entry name" value="Glycogen Phosphorylase B"/>
    <property type="match status" value="2"/>
</dbReference>
<keyword evidence="1 4" id="KW-0808">Transferase</keyword>
<dbReference type="OrthoDB" id="9801609at2"/>
<sequence length="374" mass="42336">MILAFDAKRFTHNRTGLGNYSRFLLQALAETFPEHSYLLFSPSEGKPELYSSLLERHPLHLHTPDSRWGCIFPAVWRSSDILRQVQKSGAELYHGLSNELPHGKTTNLPMLLTVHDLIYMRYPDFYKPIDRLLYKKKYGDSARRADRIVAISETTKTDLIDYFDISPDKIDVVYQGCHPAFAIADKVAAEAAKSRYALPDSYILFVGSIEERKNLGLIVEALSLLPLPDIHLVAIGRHTPYTDLVKEKIVKLGLQDRVHLYHNIPFLDLPAIYQAATVFCYPSRFEGFGIPVIEALSSRIPVVAATGSCLEEAGGPDQLYTDPDDPEMLASMLETAISDTAKREEMIVRGQEYIKAFRADRIAQDMMRIYRSLV</sequence>
<proteinExistence type="predicted"/>
<dbReference type="Pfam" id="PF00534">
    <property type="entry name" value="Glycos_transf_1"/>
    <property type="match status" value="1"/>
</dbReference>
<dbReference type="InterPro" id="IPR001296">
    <property type="entry name" value="Glyco_trans_1"/>
</dbReference>
<dbReference type="EC" id="2.4.1.246" evidence="4"/>
<dbReference type="EMBL" id="LS483447">
    <property type="protein sequence ID" value="SQH72763.1"/>
    <property type="molecule type" value="Genomic_DNA"/>
</dbReference>